<organism evidence="1 2">
    <name type="scientific">Aspergillus melleus</name>
    <dbReference type="NCBI Taxonomy" id="138277"/>
    <lineage>
        <taxon>Eukaryota</taxon>
        <taxon>Fungi</taxon>
        <taxon>Dikarya</taxon>
        <taxon>Ascomycota</taxon>
        <taxon>Pezizomycotina</taxon>
        <taxon>Eurotiomycetes</taxon>
        <taxon>Eurotiomycetidae</taxon>
        <taxon>Eurotiales</taxon>
        <taxon>Aspergillaceae</taxon>
        <taxon>Aspergillus</taxon>
        <taxon>Aspergillus subgen. Circumdati</taxon>
    </lineage>
</organism>
<accession>A0ACC3B1E9</accession>
<dbReference type="Proteomes" id="UP001177260">
    <property type="component" value="Unassembled WGS sequence"/>
</dbReference>
<sequence>MSDHNRMGMWWLTHLYFFARLINGKPVAFSSQLHDWRVNIWRVNIWRVNIWRVNMPRLAAGSSQERNEAVSTVAFLARSRLTFILINYFQESESLNNRSDLLTAINPLYDDVEDIFEQWKIDEWLESCRGGDINGWILGELVLSGYTSILFMLRKASSVPEMTDRRSMLSENNGMIPRSDLSMRTSRRILKLVHHMIYILKLPGPEAMSLILGNYRAYIAHAHLASGLMQEPTAPTTEDDLLLLWDVAKCIEGLAREVNEFVPLARAFMMVNDEVRRRVQGNHEAIERLVEAF</sequence>
<evidence type="ECO:0000313" key="2">
    <source>
        <dbReference type="Proteomes" id="UP001177260"/>
    </source>
</evidence>
<name>A0ACC3B1E9_9EURO</name>
<dbReference type="EMBL" id="JAOPJF010000033">
    <property type="protein sequence ID" value="KAK1144149.1"/>
    <property type="molecule type" value="Genomic_DNA"/>
</dbReference>
<evidence type="ECO:0000313" key="1">
    <source>
        <dbReference type="EMBL" id="KAK1144149.1"/>
    </source>
</evidence>
<keyword evidence="2" id="KW-1185">Reference proteome</keyword>
<comment type="caution">
    <text evidence="1">The sequence shown here is derived from an EMBL/GenBank/DDBJ whole genome shotgun (WGS) entry which is preliminary data.</text>
</comment>
<protein>
    <submittedName>
        <fullName evidence="1">Uncharacterized protein</fullName>
    </submittedName>
</protein>
<proteinExistence type="predicted"/>
<gene>
    <name evidence="1" type="ORF">N8T08_005811</name>
</gene>
<reference evidence="1 2" key="1">
    <citation type="journal article" date="2023" name="ACS Omega">
        <title>Identification of the Neoaspergillic Acid Biosynthesis Gene Cluster by Establishing an In Vitro CRISPR-Ribonucleoprotein Genetic System in Aspergillus melleus.</title>
        <authorList>
            <person name="Yuan B."/>
            <person name="Grau M.F."/>
            <person name="Murata R.M."/>
            <person name="Torok T."/>
            <person name="Venkateswaran K."/>
            <person name="Stajich J.E."/>
            <person name="Wang C.C.C."/>
        </authorList>
    </citation>
    <scope>NUCLEOTIDE SEQUENCE [LARGE SCALE GENOMIC DNA]</scope>
    <source>
        <strain evidence="1 2">IMV 1140</strain>
    </source>
</reference>